<comment type="caution">
    <text evidence="6">The sequence shown here is derived from an EMBL/GenBank/DDBJ whole genome shotgun (WGS) entry which is preliminary data.</text>
</comment>
<dbReference type="EMBL" id="CAJOBB010000079">
    <property type="protein sequence ID" value="CAF3550062.1"/>
    <property type="molecule type" value="Genomic_DNA"/>
</dbReference>
<evidence type="ECO:0000256" key="4">
    <source>
        <dbReference type="ARBA" id="ARBA00023136"/>
    </source>
</evidence>
<dbReference type="GO" id="GO:0030322">
    <property type="term" value="P:stabilization of membrane potential"/>
    <property type="evidence" value="ECO:0007669"/>
    <property type="project" value="TreeGrafter"/>
</dbReference>
<proteinExistence type="predicted"/>
<keyword evidence="2 5" id="KW-0812">Transmembrane</keyword>
<name>A0A815JPL3_9BILA</name>
<dbReference type="GO" id="GO:0015271">
    <property type="term" value="F:outward rectifier potassium channel activity"/>
    <property type="evidence" value="ECO:0007669"/>
    <property type="project" value="TreeGrafter"/>
</dbReference>
<dbReference type="SUPFAM" id="SSF81324">
    <property type="entry name" value="Voltage-gated potassium channels"/>
    <property type="match status" value="1"/>
</dbReference>
<feature type="transmembrane region" description="Helical" evidence="5">
    <location>
        <begin position="142"/>
        <end position="166"/>
    </location>
</feature>
<evidence type="ECO:0008006" key="9">
    <source>
        <dbReference type="Google" id="ProtNLM"/>
    </source>
</evidence>
<evidence type="ECO:0000313" key="8">
    <source>
        <dbReference type="Proteomes" id="UP000663860"/>
    </source>
</evidence>
<sequence length="207" mass="23885">MNGYGAISRGRYGTTNLITPYGKILCIIYTIIGFILALLFQQILHRRLIPFFYDIIFQTAINRSVIYYSKKSYSFIVSFLFITLLIAVFFIIIPTLLIHSIYVPQWSFVQLTYFAVTTNHLIGFGDLTPCVDLYGQTRSTCAIIITIYVIIQVLTAGILSHMWIIFPRKNRQFSKQRRHHSDPIGSIDDNKKVSIHLNDEFLSNVFT</sequence>
<keyword evidence="4 5" id="KW-0472">Membrane</keyword>
<evidence type="ECO:0000256" key="3">
    <source>
        <dbReference type="ARBA" id="ARBA00022989"/>
    </source>
</evidence>
<dbReference type="Proteomes" id="UP000663860">
    <property type="component" value="Unassembled WGS sequence"/>
</dbReference>
<dbReference type="PANTHER" id="PTHR11003">
    <property type="entry name" value="POTASSIUM CHANNEL, SUBFAMILY K"/>
    <property type="match status" value="1"/>
</dbReference>
<dbReference type="PANTHER" id="PTHR11003:SF291">
    <property type="entry name" value="IP11374P"/>
    <property type="match status" value="1"/>
</dbReference>
<comment type="subcellular location">
    <subcellularLocation>
        <location evidence="1">Membrane</location>
        <topology evidence="1">Multi-pass membrane protein</topology>
    </subcellularLocation>
</comment>
<keyword evidence="3 5" id="KW-1133">Transmembrane helix</keyword>
<accession>A0A815JPL3</accession>
<dbReference type="EMBL" id="CAJNOE010001055">
    <property type="protein sequence ID" value="CAF1380664.1"/>
    <property type="molecule type" value="Genomic_DNA"/>
</dbReference>
<evidence type="ECO:0000313" key="7">
    <source>
        <dbReference type="EMBL" id="CAF3550062.1"/>
    </source>
</evidence>
<reference evidence="6" key="1">
    <citation type="submission" date="2021-02" db="EMBL/GenBank/DDBJ databases">
        <authorList>
            <person name="Nowell W R."/>
        </authorList>
    </citation>
    <scope>NUCLEOTIDE SEQUENCE</scope>
</reference>
<dbReference type="Gene3D" id="1.10.287.70">
    <property type="match status" value="1"/>
</dbReference>
<evidence type="ECO:0000256" key="1">
    <source>
        <dbReference type="ARBA" id="ARBA00004141"/>
    </source>
</evidence>
<dbReference type="GO" id="GO:0022841">
    <property type="term" value="F:potassium ion leak channel activity"/>
    <property type="evidence" value="ECO:0007669"/>
    <property type="project" value="TreeGrafter"/>
</dbReference>
<evidence type="ECO:0000313" key="6">
    <source>
        <dbReference type="EMBL" id="CAF1380664.1"/>
    </source>
</evidence>
<dbReference type="GO" id="GO:0005886">
    <property type="term" value="C:plasma membrane"/>
    <property type="evidence" value="ECO:0007669"/>
    <property type="project" value="TreeGrafter"/>
</dbReference>
<evidence type="ECO:0000256" key="2">
    <source>
        <dbReference type="ARBA" id="ARBA00022692"/>
    </source>
</evidence>
<feature type="transmembrane region" description="Helical" evidence="5">
    <location>
        <begin position="20"/>
        <end position="40"/>
    </location>
</feature>
<dbReference type="InterPro" id="IPR003280">
    <property type="entry name" value="2pore_dom_K_chnl"/>
</dbReference>
<protein>
    <recommendedName>
        <fullName evidence="9">Potassium channel domain-containing protein</fullName>
    </recommendedName>
</protein>
<feature type="transmembrane region" description="Helical" evidence="5">
    <location>
        <begin position="73"/>
        <end position="102"/>
    </location>
</feature>
<dbReference type="PRINTS" id="PR01333">
    <property type="entry name" value="2POREKCHANEL"/>
</dbReference>
<dbReference type="Proteomes" id="UP000663868">
    <property type="component" value="Unassembled WGS sequence"/>
</dbReference>
<organism evidence="6 8">
    <name type="scientific">Adineta steineri</name>
    <dbReference type="NCBI Taxonomy" id="433720"/>
    <lineage>
        <taxon>Eukaryota</taxon>
        <taxon>Metazoa</taxon>
        <taxon>Spiralia</taxon>
        <taxon>Gnathifera</taxon>
        <taxon>Rotifera</taxon>
        <taxon>Eurotatoria</taxon>
        <taxon>Bdelloidea</taxon>
        <taxon>Adinetida</taxon>
        <taxon>Adinetidae</taxon>
        <taxon>Adineta</taxon>
    </lineage>
</organism>
<dbReference type="AlphaFoldDB" id="A0A815JPL3"/>
<gene>
    <name evidence="6" type="ORF">IZO911_LOCUS38393</name>
    <name evidence="7" type="ORF">KXQ929_LOCUS2604</name>
</gene>
<evidence type="ECO:0000256" key="5">
    <source>
        <dbReference type="SAM" id="Phobius"/>
    </source>
</evidence>